<dbReference type="InterPro" id="IPR036961">
    <property type="entry name" value="Kinesin_motor_dom_sf"/>
</dbReference>
<dbReference type="GO" id="GO:0007018">
    <property type="term" value="P:microtubule-based movement"/>
    <property type="evidence" value="ECO:0007669"/>
    <property type="project" value="InterPro"/>
</dbReference>
<dbReference type="SMART" id="SM00129">
    <property type="entry name" value="KISc"/>
    <property type="match status" value="1"/>
</dbReference>
<dbReference type="Proteomes" id="UP000824782">
    <property type="component" value="Unassembled WGS sequence"/>
</dbReference>
<keyword evidence="2" id="KW-0547">Nucleotide-binding</keyword>
<dbReference type="SUPFAM" id="SSF52540">
    <property type="entry name" value="P-loop containing nucleoside triphosphate hydrolases"/>
    <property type="match status" value="1"/>
</dbReference>
<dbReference type="Gene3D" id="3.40.850.10">
    <property type="entry name" value="Kinesin motor domain"/>
    <property type="match status" value="1"/>
</dbReference>
<evidence type="ECO:0000256" key="2">
    <source>
        <dbReference type="ARBA" id="ARBA00022741"/>
    </source>
</evidence>
<organism evidence="7 8">
    <name type="scientific">Engystomops pustulosus</name>
    <name type="common">Tungara frog</name>
    <name type="synonym">Physalaemus pustulosus</name>
    <dbReference type="NCBI Taxonomy" id="76066"/>
    <lineage>
        <taxon>Eukaryota</taxon>
        <taxon>Metazoa</taxon>
        <taxon>Chordata</taxon>
        <taxon>Craniata</taxon>
        <taxon>Vertebrata</taxon>
        <taxon>Euteleostomi</taxon>
        <taxon>Amphibia</taxon>
        <taxon>Batrachia</taxon>
        <taxon>Anura</taxon>
        <taxon>Neobatrachia</taxon>
        <taxon>Hyloidea</taxon>
        <taxon>Leptodactylidae</taxon>
        <taxon>Leiuperinae</taxon>
        <taxon>Engystomops</taxon>
    </lineage>
</organism>
<dbReference type="AlphaFoldDB" id="A0AAV6ZKJ0"/>
<evidence type="ECO:0000256" key="1">
    <source>
        <dbReference type="ARBA" id="ARBA00004245"/>
    </source>
</evidence>
<keyword evidence="4" id="KW-0206">Cytoskeleton</keyword>
<dbReference type="Pfam" id="PF00225">
    <property type="entry name" value="Kinesin"/>
    <property type="match status" value="1"/>
</dbReference>
<dbReference type="InterPro" id="IPR001752">
    <property type="entry name" value="Kinesin_motor_dom"/>
</dbReference>
<evidence type="ECO:0000256" key="4">
    <source>
        <dbReference type="ARBA" id="ARBA00023212"/>
    </source>
</evidence>
<dbReference type="GO" id="GO:0008017">
    <property type="term" value="F:microtubule binding"/>
    <property type="evidence" value="ECO:0007669"/>
    <property type="project" value="InterPro"/>
</dbReference>
<evidence type="ECO:0000313" key="7">
    <source>
        <dbReference type="EMBL" id="KAG8549897.1"/>
    </source>
</evidence>
<evidence type="ECO:0000259" key="6">
    <source>
        <dbReference type="PROSITE" id="PS50067"/>
    </source>
</evidence>
<reference evidence="7" key="1">
    <citation type="thesis" date="2020" institute="ProQuest LLC" country="789 East Eisenhower Parkway, Ann Arbor, MI, USA">
        <title>Comparative Genomics and Chromosome Evolution.</title>
        <authorList>
            <person name="Mudd A.B."/>
        </authorList>
    </citation>
    <scope>NUCLEOTIDE SEQUENCE</scope>
    <source>
        <strain evidence="7">237g6f4</strain>
        <tissue evidence="7">Blood</tissue>
    </source>
</reference>
<dbReference type="InterPro" id="IPR027417">
    <property type="entry name" value="P-loop_NTPase"/>
</dbReference>
<dbReference type="InterPro" id="IPR027640">
    <property type="entry name" value="Kinesin-like_fam"/>
</dbReference>
<protein>
    <recommendedName>
        <fullName evidence="6">Kinesin motor domain-containing protein</fullName>
    </recommendedName>
</protein>
<keyword evidence="4" id="KW-0963">Cytoplasm</keyword>
<evidence type="ECO:0000256" key="3">
    <source>
        <dbReference type="ARBA" id="ARBA00022840"/>
    </source>
</evidence>
<evidence type="ECO:0000256" key="5">
    <source>
        <dbReference type="PROSITE-ProRule" id="PRU00283"/>
    </source>
</evidence>
<dbReference type="PANTHER" id="PTHR47968:SF67">
    <property type="entry name" value="KINESIN MOTOR DOMAIN-CONTAINING PROTEIN"/>
    <property type="match status" value="1"/>
</dbReference>
<evidence type="ECO:0000313" key="8">
    <source>
        <dbReference type="Proteomes" id="UP000824782"/>
    </source>
</evidence>
<accession>A0AAV6ZKJ0</accession>
<comment type="caution">
    <text evidence="5">Lacks conserved residue(s) required for the propagation of feature annotation.</text>
</comment>
<comment type="caution">
    <text evidence="7">The sequence shown here is derived from an EMBL/GenBank/DDBJ whole genome shotgun (WGS) entry which is preliminary data.</text>
</comment>
<comment type="subcellular location">
    <subcellularLocation>
        <location evidence="1">Cytoplasm</location>
        <location evidence="1">Cytoskeleton</location>
    </subcellularLocation>
</comment>
<name>A0AAV6ZKJ0_ENGPU</name>
<dbReference type="GO" id="GO:0005856">
    <property type="term" value="C:cytoskeleton"/>
    <property type="evidence" value="ECO:0007669"/>
    <property type="project" value="UniProtKB-SubCell"/>
</dbReference>
<comment type="similarity">
    <text evidence="5">Belongs to the TRAFAC class myosin-kinesin ATPase superfamily. Kinesin family.</text>
</comment>
<gene>
    <name evidence="7" type="ORF">GDO81_019241</name>
</gene>
<feature type="domain" description="Kinesin motor" evidence="6">
    <location>
        <begin position="1"/>
        <end position="118"/>
    </location>
</feature>
<dbReference type="PRINTS" id="PR00380">
    <property type="entry name" value="KINESINHEAVY"/>
</dbReference>
<dbReference type="GO" id="GO:0005524">
    <property type="term" value="F:ATP binding"/>
    <property type="evidence" value="ECO:0007669"/>
    <property type="project" value="UniProtKB-KW"/>
</dbReference>
<dbReference type="PROSITE" id="PS50067">
    <property type="entry name" value="KINESIN_MOTOR_2"/>
    <property type="match status" value="1"/>
</dbReference>
<proteinExistence type="inferred from homology"/>
<dbReference type="GO" id="GO:0003777">
    <property type="term" value="F:microtubule motor activity"/>
    <property type="evidence" value="ECO:0007669"/>
    <property type="project" value="InterPro"/>
</dbReference>
<feature type="non-terminal residue" evidence="7">
    <location>
        <position position="1"/>
    </location>
</feature>
<dbReference type="PANTHER" id="PTHR47968">
    <property type="entry name" value="CENTROMERE PROTEIN E"/>
    <property type="match status" value="1"/>
</dbReference>
<sequence>FNYHNLPAREPGSATVRRSKLHLVDMRDIEPRGQARESQSRGQCLTEAKCLLFLQVIIALAEKNRSHIPYRNSMMTSVLRDSLGGNCMTTMIATLSMEKRNIDESISTCRFAQRVALIKNEAVLNEEVDPQLMIGRLKKEVQALKDEIALLSGEQRTAELTPEETQR</sequence>
<keyword evidence="8" id="KW-1185">Reference proteome</keyword>
<keyword evidence="3" id="KW-0067">ATP-binding</keyword>
<dbReference type="EMBL" id="WNYA01000124">
    <property type="protein sequence ID" value="KAG8549897.1"/>
    <property type="molecule type" value="Genomic_DNA"/>
</dbReference>